<accession>A0A699ZL14</accession>
<gene>
    <name evidence="2" type="ORF">HaLaN_20514</name>
</gene>
<protein>
    <submittedName>
        <fullName evidence="2">Uncharacterized protein</fullName>
    </submittedName>
</protein>
<proteinExistence type="predicted"/>
<dbReference type="Proteomes" id="UP000485058">
    <property type="component" value="Unassembled WGS sequence"/>
</dbReference>
<evidence type="ECO:0000313" key="2">
    <source>
        <dbReference type="EMBL" id="GFH22971.1"/>
    </source>
</evidence>
<feature type="region of interest" description="Disordered" evidence="1">
    <location>
        <begin position="59"/>
        <end position="110"/>
    </location>
</feature>
<feature type="compositionally biased region" description="Basic and acidic residues" evidence="1">
    <location>
        <begin position="97"/>
        <end position="107"/>
    </location>
</feature>
<comment type="caution">
    <text evidence="2">The sequence shown here is derived from an EMBL/GenBank/DDBJ whole genome shotgun (WGS) entry which is preliminary data.</text>
</comment>
<name>A0A699ZL14_HAELA</name>
<reference evidence="2 3" key="1">
    <citation type="submission" date="2020-02" db="EMBL/GenBank/DDBJ databases">
        <title>Draft genome sequence of Haematococcus lacustris strain NIES-144.</title>
        <authorList>
            <person name="Morimoto D."/>
            <person name="Nakagawa S."/>
            <person name="Yoshida T."/>
            <person name="Sawayama S."/>
        </authorList>
    </citation>
    <scope>NUCLEOTIDE SEQUENCE [LARGE SCALE GENOMIC DNA]</scope>
    <source>
        <strain evidence="2 3">NIES-144</strain>
    </source>
</reference>
<evidence type="ECO:0000256" key="1">
    <source>
        <dbReference type="SAM" id="MobiDB-lite"/>
    </source>
</evidence>
<organism evidence="2 3">
    <name type="scientific">Haematococcus lacustris</name>
    <name type="common">Green alga</name>
    <name type="synonym">Haematococcus pluvialis</name>
    <dbReference type="NCBI Taxonomy" id="44745"/>
    <lineage>
        <taxon>Eukaryota</taxon>
        <taxon>Viridiplantae</taxon>
        <taxon>Chlorophyta</taxon>
        <taxon>core chlorophytes</taxon>
        <taxon>Chlorophyceae</taxon>
        <taxon>CS clade</taxon>
        <taxon>Chlamydomonadales</taxon>
        <taxon>Haematococcaceae</taxon>
        <taxon>Haematococcus</taxon>
    </lineage>
</organism>
<evidence type="ECO:0000313" key="3">
    <source>
        <dbReference type="Proteomes" id="UP000485058"/>
    </source>
</evidence>
<sequence>MAESQHMLVCVMSCRPATLLSTACIVLKNVVPATAASFSPCVTCVQGVERHVKGSVHALGRRHDEPCKKRPASTTPTGQPLDAATAAQPTTRPYDPASRHKSTEPLEPRNLAGCYPSTAVPATPVVPPPPIPTCQTHRAVSAVTKGMPPGTTLLALAGCRWRSGGWKPLLPVRQMQDLLSQHATLVLFILVQWQLSGCRHNTAFILDLAHALNSRCVAFILVAFYRACDRHCCCACGAQCRSEQYHSQAHIPPKARLAAVCDPQLVPRTASAQVHGQVPMDRDVAGPLPAPGPAAGPGCVTGAARVEAARNGVDLLPNVSWGRYLLKSNVPDNGQTGGTDTRCFELLYKPIAHDLGLDLKAGA</sequence>
<feature type="non-terminal residue" evidence="2">
    <location>
        <position position="363"/>
    </location>
</feature>
<dbReference type="AlphaFoldDB" id="A0A699ZL14"/>
<keyword evidence="3" id="KW-1185">Reference proteome</keyword>
<dbReference type="EMBL" id="BLLF01002164">
    <property type="protein sequence ID" value="GFH22971.1"/>
    <property type="molecule type" value="Genomic_DNA"/>
</dbReference>